<dbReference type="Proteomes" id="UP000569914">
    <property type="component" value="Unassembled WGS sequence"/>
</dbReference>
<organism evidence="2 3">
    <name type="scientific">Microlunatus parietis</name>
    <dbReference type="NCBI Taxonomy" id="682979"/>
    <lineage>
        <taxon>Bacteria</taxon>
        <taxon>Bacillati</taxon>
        <taxon>Actinomycetota</taxon>
        <taxon>Actinomycetes</taxon>
        <taxon>Propionibacteriales</taxon>
        <taxon>Propionibacteriaceae</taxon>
        <taxon>Microlunatus</taxon>
    </lineage>
</organism>
<feature type="domain" description="Helix-turn-helix" evidence="1">
    <location>
        <begin position="1"/>
        <end position="48"/>
    </location>
</feature>
<comment type="caution">
    <text evidence="2">The sequence shown here is derived from an EMBL/GenBank/DDBJ whole genome shotgun (WGS) entry which is preliminary data.</text>
</comment>
<dbReference type="Pfam" id="PF12728">
    <property type="entry name" value="HTH_17"/>
    <property type="match status" value="1"/>
</dbReference>
<evidence type="ECO:0000313" key="3">
    <source>
        <dbReference type="Proteomes" id="UP000569914"/>
    </source>
</evidence>
<reference evidence="2 3" key="1">
    <citation type="submission" date="2020-07" db="EMBL/GenBank/DDBJ databases">
        <title>Sequencing the genomes of 1000 actinobacteria strains.</title>
        <authorList>
            <person name="Klenk H.-P."/>
        </authorList>
    </citation>
    <scope>NUCLEOTIDE SEQUENCE [LARGE SCALE GENOMIC DNA]</scope>
    <source>
        <strain evidence="2 3">DSM 22083</strain>
    </source>
</reference>
<gene>
    <name evidence="2" type="ORF">BKA15_004486</name>
</gene>
<proteinExistence type="predicted"/>
<dbReference type="InterPro" id="IPR041657">
    <property type="entry name" value="HTH_17"/>
</dbReference>
<dbReference type="EMBL" id="JACCBU010000001">
    <property type="protein sequence ID" value="NYE73157.1"/>
    <property type="molecule type" value="Genomic_DNA"/>
</dbReference>
<accession>A0A7Y9LCT1</accession>
<dbReference type="GO" id="GO:0003677">
    <property type="term" value="F:DNA binding"/>
    <property type="evidence" value="ECO:0007669"/>
    <property type="project" value="InterPro"/>
</dbReference>
<keyword evidence="3" id="KW-1185">Reference proteome</keyword>
<evidence type="ECO:0000259" key="1">
    <source>
        <dbReference type="Pfam" id="PF12728"/>
    </source>
</evidence>
<dbReference type="NCBIfam" id="TIGR01764">
    <property type="entry name" value="excise"/>
    <property type="match status" value="1"/>
</dbReference>
<dbReference type="AlphaFoldDB" id="A0A7Y9LCT1"/>
<evidence type="ECO:0000313" key="2">
    <source>
        <dbReference type="EMBL" id="NYE73157.1"/>
    </source>
</evidence>
<name>A0A7Y9LCT1_9ACTN</name>
<protein>
    <submittedName>
        <fullName evidence="2">Excisionase family DNA binding protein</fullName>
    </submittedName>
</protein>
<dbReference type="InterPro" id="IPR010093">
    <property type="entry name" value="SinI_DNA-bd"/>
</dbReference>
<sequence length="54" mass="6065">MTVAEVAAIMRVSKMSVYRLIHNGQLEAARFGRSFRVSEADVDAYLRRSYDVAG</sequence>